<dbReference type="Pfam" id="PF00574">
    <property type="entry name" value="CLP_protease"/>
    <property type="match status" value="1"/>
</dbReference>
<dbReference type="GO" id="GO:0004176">
    <property type="term" value="F:ATP-dependent peptidase activity"/>
    <property type="evidence" value="ECO:0007669"/>
    <property type="project" value="InterPro"/>
</dbReference>
<gene>
    <name evidence="2" type="ORF">LCGC14_1265410</name>
</gene>
<organism evidence="2">
    <name type="scientific">marine sediment metagenome</name>
    <dbReference type="NCBI Taxonomy" id="412755"/>
    <lineage>
        <taxon>unclassified sequences</taxon>
        <taxon>metagenomes</taxon>
        <taxon>ecological metagenomes</taxon>
    </lineage>
</organism>
<dbReference type="InterPro" id="IPR023562">
    <property type="entry name" value="ClpP/TepA"/>
</dbReference>
<evidence type="ECO:0000313" key="2">
    <source>
        <dbReference type="EMBL" id="KKM87775.1"/>
    </source>
</evidence>
<dbReference type="PROSITE" id="PS51257">
    <property type="entry name" value="PROKAR_LIPOPROTEIN"/>
    <property type="match status" value="1"/>
</dbReference>
<protein>
    <recommendedName>
        <fullName evidence="3">ATP-dependent Clp protease proteolytic subunit</fullName>
    </recommendedName>
</protein>
<accession>A0A0F9NGF8</accession>
<dbReference type="GO" id="GO:0004252">
    <property type="term" value="F:serine-type endopeptidase activity"/>
    <property type="evidence" value="ECO:0007669"/>
    <property type="project" value="InterPro"/>
</dbReference>
<dbReference type="AlphaFoldDB" id="A0A0F9NGF8"/>
<evidence type="ECO:0008006" key="3">
    <source>
        <dbReference type="Google" id="ProtNLM"/>
    </source>
</evidence>
<dbReference type="SUPFAM" id="SSF52096">
    <property type="entry name" value="ClpP/crotonase"/>
    <property type="match status" value="1"/>
</dbReference>
<dbReference type="GO" id="GO:0006508">
    <property type="term" value="P:proteolysis"/>
    <property type="evidence" value="ECO:0007669"/>
    <property type="project" value="InterPro"/>
</dbReference>
<dbReference type="InterPro" id="IPR001907">
    <property type="entry name" value="ClpP"/>
</dbReference>
<dbReference type="Gene3D" id="3.90.226.10">
    <property type="entry name" value="2-enoyl-CoA Hydratase, Chain A, domain 1"/>
    <property type="match status" value="1"/>
</dbReference>
<dbReference type="EMBL" id="LAZR01007055">
    <property type="protein sequence ID" value="KKM87775.1"/>
    <property type="molecule type" value="Genomic_DNA"/>
</dbReference>
<reference evidence="2" key="1">
    <citation type="journal article" date="2015" name="Nature">
        <title>Complex archaea that bridge the gap between prokaryotes and eukaryotes.</title>
        <authorList>
            <person name="Spang A."/>
            <person name="Saw J.H."/>
            <person name="Jorgensen S.L."/>
            <person name="Zaremba-Niedzwiedzka K."/>
            <person name="Martijn J."/>
            <person name="Lind A.E."/>
            <person name="van Eijk R."/>
            <person name="Schleper C."/>
            <person name="Guy L."/>
            <person name="Ettema T.J."/>
        </authorList>
    </citation>
    <scope>NUCLEOTIDE SEQUENCE</scope>
</reference>
<comment type="similarity">
    <text evidence="1">Belongs to the peptidase S14 family.</text>
</comment>
<proteinExistence type="inferred from homology"/>
<dbReference type="PRINTS" id="PR00127">
    <property type="entry name" value="CLPPROTEASEP"/>
</dbReference>
<name>A0A0F9NGF8_9ZZZZ</name>
<evidence type="ECO:0000256" key="1">
    <source>
        <dbReference type="ARBA" id="ARBA00007039"/>
    </source>
</evidence>
<dbReference type="InterPro" id="IPR029045">
    <property type="entry name" value="ClpP/crotonase-like_dom_sf"/>
</dbReference>
<sequence>MKKRLILFTVCLLLFFGCDKTKMPYGVGVKNGVGSFVFKGTIASTYIPDALKYFSKNNIRQVVIEVHSPGGSLFEVWRIISLLESYDNEIKYQTRALGLAGSGGFMVFLAGDERLVSRHASFMWHNTKGYGIDEEANKMFDDRSNAYIASRTDMTIDQVREKIKNGEKDWYFGAKEAIALGIAHGYIE</sequence>
<comment type="caution">
    <text evidence="2">The sequence shown here is derived from an EMBL/GenBank/DDBJ whole genome shotgun (WGS) entry which is preliminary data.</text>
</comment>